<dbReference type="Ensembl" id="ENSBMST00010023174.1">
    <property type="protein sequence ID" value="ENSBMSP00010021000.1"/>
    <property type="gene ID" value="ENSBMSG00010015301.1"/>
</dbReference>
<accession>A0A8C0DLF1</accession>
<protein>
    <submittedName>
        <fullName evidence="1">Uncharacterized protein</fullName>
    </submittedName>
</protein>
<reference evidence="1" key="1">
    <citation type="submission" date="2023-09" db="UniProtKB">
        <authorList>
            <consortium name="Ensembl"/>
        </authorList>
    </citation>
    <scope>IDENTIFICATION</scope>
</reference>
<evidence type="ECO:0000313" key="1">
    <source>
        <dbReference type="Ensembl" id="ENSBMSP00010021000.1"/>
    </source>
</evidence>
<proteinExistence type="predicted"/>
<organism evidence="1">
    <name type="scientific">Balaenoptera musculus</name>
    <name type="common">Blue whale</name>
    <dbReference type="NCBI Taxonomy" id="9771"/>
    <lineage>
        <taxon>Eukaryota</taxon>
        <taxon>Metazoa</taxon>
        <taxon>Chordata</taxon>
        <taxon>Craniata</taxon>
        <taxon>Vertebrata</taxon>
        <taxon>Euteleostomi</taxon>
        <taxon>Mammalia</taxon>
        <taxon>Eutheria</taxon>
        <taxon>Laurasiatheria</taxon>
        <taxon>Artiodactyla</taxon>
        <taxon>Whippomorpha</taxon>
        <taxon>Cetacea</taxon>
        <taxon>Mysticeti</taxon>
        <taxon>Balaenopteridae</taxon>
        <taxon>Balaenoptera</taxon>
    </lineage>
</organism>
<dbReference type="GeneTree" id="ENSGT01150000290635"/>
<dbReference type="AlphaFoldDB" id="A0A8C0DLF1"/>
<name>A0A8C0DLF1_BALMU</name>
<sequence>LTRAHSKVSRNSEKPKWDLFQNNTNNKLSLYNSKIYLIKQTIGQPMSCVFIEAHTSSYDMGYRWIIKISIIPNGAYILV</sequence>